<evidence type="ECO:0000259" key="1">
    <source>
        <dbReference type="Pfam" id="PF03184"/>
    </source>
</evidence>
<name>A0A3N4J858_9PEZI</name>
<proteinExistence type="predicted"/>
<reference evidence="2 3" key="1">
    <citation type="journal article" date="2018" name="Nat. Ecol. Evol.">
        <title>Pezizomycetes genomes reveal the molecular basis of ectomycorrhizal truffle lifestyle.</title>
        <authorList>
            <person name="Murat C."/>
            <person name="Payen T."/>
            <person name="Noel B."/>
            <person name="Kuo A."/>
            <person name="Morin E."/>
            <person name="Chen J."/>
            <person name="Kohler A."/>
            <person name="Krizsan K."/>
            <person name="Balestrini R."/>
            <person name="Da Silva C."/>
            <person name="Montanini B."/>
            <person name="Hainaut M."/>
            <person name="Levati E."/>
            <person name="Barry K.W."/>
            <person name="Belfiori B."/>
            <person name="Cichocki N."/>
            <person name="Clum A."/>
            <person name="Dockter R.B."/>
            <person name="Fauchery L."/>
            <person name="Guy J."/>
            <person name="Iotti M."/>
            <person name="Le Tacon F."/>
            <person name="Lindquist E.A."/>
            <person name="Lipzen A."/>
            <person name="Malagnac F."/>
            <person name="Mello A."/>
            <person name="Molinier V."/>
            <person name="Miyauchi S."/>
            <person name="Poulain J."/>
            <person name="Riccioni C."/>
            <person name="Rubini A."/>
            <person name="Sitrit Y."/>
            <person name="Splivallo R."/>
            <person name="Traeger S."/>
            <person name="Wang M."/>
            <person name="Zifcakova L."/>
            <person name="Wipf D."/>
            <person name="Zambonelli A."/>
            <person name="Paolocci F."/>
            <person name="Nowrousian M."/>
            <person name="Ottonello S."/>
            <person name="Baldrian P."/>
            <person name="Spatafora J.W."/>
            <person name="Henrissat B."/>
            <person name="Nagy L.G."/>
            <person name="Aury J.M."/>
            <person name="Wincker P."/>
            <person name="Grigoriev I.V."/>
            <person name="Bonfante P."/>
            <person name="Martin F.M."/>
        </authorList>
    </citation>
    <scope>NUCLEOTIDE SEQUENCE [LARGE SCALE GENOMIC DNA]</scope>
    <source>
        <strain evidence="2 3">120613-1</strain>
    </source>
</reference>
<dbReference type="OrthoDB" id="5427804at2759"/>
<dbReference type="AlphaFoldDB" id="A0A3N4J858"/>
<dbReference type="GO" id="GO:0003676">
    <property type="term" value="F:nucleic acid binding"/>
    <property type="evidence" value="ECO:0007669"/>
    <property type="project" value="InterPro"/>
</dbReference>
<keyword evidence="3" id="KW-1185">Reference proteome</keyword>
<dbReference type="STRING" id="1336337.A0A3N4J858"/>
<dbReference type="Pfam" id="PF03184">
    <property type="entry name" value="DDE_1"/>
    <property type="match status" value="1"/>
</dbReference>
<dbReference type="EMBL" id="ML120436">
    <property type="protein sequence ID" value="RPA94472.1"/>
    <property type="molecule type" value="Genomic_DNA"/>
</dbReference>
<organism evidence="2 3">
    <name type="scientific">Choiromyces venosus 120613-1</name>
    <dbReference type="NCBI Taxonomy" id="1336337"/>
    <lineage>
        <taxon>Eukaryota</taxon>
        <taxon>Fungi</taxon>
        <taxon>Dikarya</taxon>
        <taxon>Ascomycota</taxon>
        <taxon>Pezizomycotina</taxon>
        <taxon>Pezizomycetes</taxon>
        <taxon>Pezizales</taxon>
        <taxon>Tuberaceae</taxon>
        <taxon>Choiromyces</taxon>
    </lineage>
</organism>
<dbReference type="InterPro" id="IPR004875">
    <property type="entry name" value="DDE_SF_endonuclease_dom"/>
</dbReference>
<gene>
    <name evidence="2" type="ORF">L873DRAFT_1846573</name>
</gene>
<evidence type="ECO:0000313" key="2">
    <source>
        <dbReference type="EMBL" id="RPA94472.1"/>
    </source>
</evidence>
<sequence>MGVGAMILIERENYDPHVVVKFNPKAYVNLSTIVKWLDKQLVPVIESHPTLLVLDHFGPHKTKEVLDTFSANDIIISMILGDCTVLVQPLDVFINRPFKDILKEVLEERLDVIEGEEEEILLADGRLTGREAWERFSHDRKEVLVVKAFWVLCISLPISGAFDQEISVKGIDSTFLINGLQNWQEAGGLEEHEVELDEGEDENNVFYEENKHF</sequence>
<evidence type="ECO:0000313" key="3">
    <source>
        <dbReference type="Proteomes" id="UP000276215"/>
    </source>
</evidence>
<dbReference type="Proteomes" id="UP000276215">
    <property type="component" value="Unassembled WGS sequence"/>
</dbReference>
<protein>
    <recommendedName>
        <fullName evidence="1">DDE-1 domain-containing protein</fullName>
    </recommendedName>
</protein>
<feature type="domain" description="DDE-1" evidence="1">
    <location>
        <begin position="18"/>
        <end position="101"/>
    </location>
</feature>
<accession>A0A3N4J858</accession>